<keyword evidence="2" id="KW-0288">FMN</keyword>
<dbReference type="Pfam" id="PF00881">
    <property type="entry name" value="Nitroreductase"/>
    <property type="match status" value="1"/>
</dbReference>
<dbReference type="Proteomes" id="UP001216390">
    <property type="component" value="Chromosome"/>
</dbReference>
<keyword evidence="1" id="KW-0285">Flavoprotein</keyword>
<dbReference type="PANTHER" id="PTHR23026:SF90">
    <property type="entry name" value="IODOTYROSINE DEIODINASE 1"/>
    <property type="match status" value="1"/>
</dbReference>
<reference evidence="5" key="1">
    <citation type="submission" date="2023-01" db="EMBL/GenBank/DDBJ databases">
        <title>The diversity of Class Acidimicrobiia in South China Sea sediment environments and the proposal of Iamia marina sp. nov., a novel species of the genus Iamia.</title>
        <authorList>
            <person name="He Y."/>
            <person name="Tian X."/>
        </authorList>
    </citation>
    <scope>NUCLEOTIDE SEQUENCE</scope>
    <source>
        <strain evidence="5">DSM 19957</strain>
    </source>
</reference>
<feature type="domain" description="Nitroreductase" evidence="4">
    <location>
        <begin position="12"/>
        <end position="190"/>
    </location>
</feature>
<dbReference type="CDD" id="cd02062">
    <property type="entry name" value="Nitro_FMN_reductase"/>
    <property type="match status" value="1"/>
</dbReference>
<protein>
    <submittedName>
        <fullName evidence="5">Nitroreductase family protein</fullName>
    </submittedName>
</protein>
<dbReference type="InterPro" id="IPR000415">
    <property type="entry name" value="Nitroreductase-like"/>
</dbReference>
<keyword evidence="3" id="KW-0560">Oxidoreductase</keyword>
<organism evidence="5 6">
    <name type="scientific">Iamia majanohamensis</name>
    <dbReference type="NCBI Taxonomy" id="467976"/>
    <lineage>
        <taxon>Bacteria</taxon>
        <taxon>Bacillati</taxon>
        <taxon>Actinomycetota</taxon>
        <taxon>Acidimicrobiia</taxon>
        <taxon>Acidimicrobiales</taxon>
        <taxon>Iamiaceae</taxon>
        <taxon>Iamia</taxon>
    </lineage>
</organism>
<evidence type="ECO:0000256" key="3">
    <source>
        <dbReference type="ARBA" id="ARBA00023002"/>
    </source>
</evidence>
<keyword evidence="6" id="KW-1185">Reference proteome</keyword>
<proteinExistence type="predicted"/>
<dbReference type="EMBL" id="CP116942">
    <property type="protein sequence ID" value="WCO66206.1"/>
    <property type="molecule type" value="Genomic_DNA"/>
</dbReference>
<sequence length="222" mass="24033">MELSEAMRTTGAVRAFTSDPVPPEVLHRVLDDARFAPSGGNQQGWHVTLVRDPALRRRLADMSARTWERYLAEQAAGFRAFNPLDPAPPDVEVPEGLRPHPMLEAIEDVPEVLLVTVDLRTLAVMDRDLDRFSIIGGASLYPFVQNLLLAARNQGLGGVVTTFLAASEPEAGPLVGLPEGHAIAALVGLGTPVHQVSRLRRHPVEAFTTVDRVDGPAFTLDA</sequence>
<dbReference type="RefSeq" id="WP_272735730.1">
    <property type="nucleotide sequence ID" value="NZ_CP116942.1"/>
</dbReference>
<dbReference type="InterPro" id="IPR029479">
    <property type="entry name" value="Nitroreductase"/>
</dbReference>
<evidence type="ECO:0000259" key="4">
    <source>
        <dbReference type="Pfam" id="PF00881"/>
    </source>
</evidence>
<evidence type="ECO:0000313" key="6">
    <source>
        <dbReference type="Proteomes" id="UP001216390"/>
    </source>
</evidence>
<evidence type="ECO:0000256" key="1">
    <source>
        <dbReference type="ARBA" id="ARBA00022630"/>
    </source>
</evidence>
<name>A0AAE9YE58_9ACTN</name>
<dbReference type="PANTHER" id="PTHR23026">
    <property type="entry name" value="NADPH NITROREDUCTASE"/>
    <property type="match status" value="1"/>
</dbReference>
<dbReference type="InterPro" id="IPR050627">
    <property type="entry name" value="Nitroreductase/BluB"/>
</dbReference>
<dbReference type="SUPFAM" id="SSF55469">
    <property type="entry name" value="FMN-dependent nitroreductase-like"/>
    <property type="match status" value="1"/>
</dbReference>
<dbReference type="KEGG" id="ima:PO878_17020"/>
<accession>A0AAE9YE58</accession>
<dbReference type="Gene3D" id="3.40.109.10">
    <property type="entry name" value="NADH Oxidase"/>
    <property type="match status" value="1"/>
</dbReference>
<gene>
    <name evidence="5" type="ORF">PO878_17020</name>
</gene>
<dbReference type="GO" id="GO:0016491">
    <property type="term" value="F:oxidoreductase activity"/>
    <property type="evidence" value="ECO:0007669"/>
    <property type="project" value="UniProtKB-KW"/>
</dbReference>
<evidence type="ECO:0000313" key="5">
    <source>
        <dbReference type="EMBL" id="WCO66206.1"/>
    </source>
</evidence>
<evidence type="ECO:0000256" key="2">
    <source>
        <dbReference type="ARBA" id="ARBA00022643"/>
    </source>
</evidence>
<dbReference type="AlphaFoldDB" id="A0AAE9YE58"/>